<dbReference type="CDD" id="cd06662">
    <property type="entry name" value="SURF1"/>
    <property type="match status" value="1"/>
</dbReference>
<keyword evidence="4 6" id="KW-1133">Transmembrane helix</keyword>
<name>A0ABN3HFH7_9ACTN</name>
<dbReference type="EMBL" id="BAAARB010000008">
    <property type="protein sequence ID" value="GAA2378642.1"/>
    <property type="molecule type" value="Genomic_DNA"/>
</dbReference>
<evidence type="ECO:0000256" key="1">
    <source>
        <dbReference type="ARBA" id="ARBA00004370"/>
    </source>
</evidence>
<dbReference type="InterPro" id="IPR045214">
    <property type="entry name" value="Surf1/Surf4"/>
</dbReference>
<reference evidence="8 9" key="1">
    <citation type="journal article" date="2019" name="Int. J. Syst. Evol. Microbiol.">
        <title>The Global Catalogue of Microorganisms (GCM) 10K type strain sequencing project: providing services to taxonomists for standard genome sequencing and annotation.</title>
        <authorList>
            <consortium name="The Broad Institute Genomics Platform"/>
            <consortium name="The Broad Institute Genome Sequencing Center for Infectious Disease"/>
            <person name="Wu L."/>
            <person name="Ma J."/>
        </authorList>
    </citation>
    <scope>NUCLEOTIDE SEQUENCE [LARGE SCALE GENOMIC DNA]</scope>
    <source>
        <strain evidence="8 9">JCM 16227</strain>
    </source>
</reference>
<feature type="transmembrane region" description="Helical" evidence="6">
    <location>
        <begin position="214"/>
        <end position="237"/>
    </location>
</feature>
<sequence length="313" mass="34265">MRVLKTFLRPGWLLLAVFVVTFAAACFTVLAPWQLGKNSDTEHRNDLIRTAESTAPVPIDELAPAGRPLNPDSEWREVEVTGRYLDDEQTLIRLRSADERPSVEVVTPFQVAGGDRVLFIDRGYVRPGDNNRVDVAPAPTGEVTVTARLRKTESTSPGKEPRVENGQRTAYTIDTRLLGQSTGLNSENLYLQLSPNQPGSLGEIALPQLESGPYLSYGLQWLAFGVMAPLGAAYFIYSEVKARRAAKKTGDDTAAPPPPPRKDRERIRSQLREAGTFTGNDMTAKKTAEIGGGAAPADTDDEVKAKLAQRYRS</sequence>
<organism evidence="8 9">
    <name type="scientific">Gordonia cholesterolivorans</name>
    <dbReference type="NCBI Taxonomy" id="559625"/>
    <lineage>
        <taxon>Bacteria</taxon>
        <taxon>Bacillati</taxon>
        <taxon>Actinomycetota</taxon>
        <taxon>Actinomycetes</taxon>
        <taxon>Mycobacteriales</taxon>
        <taxon>Gordoniaceae</taxon>
        <taxon>Gordonia</taxon>
    </lineage>
</organism>
<evidence type="ECO:0000256" key="4">
    <source>
        <dbReference type="ARBA" id="ARBA00022989"/>
    </source>
</evidence>
<dbReference type="PANTHER" id="PTHR23427:SF2">
    <property type="entry name" value="SURFEIT LOCUS PROTEIN 1"/>
    <property type="match status" value="1"/>
</dbReference>
<keyword evidence="5 6" id="KW-0472">Membrane</keyword>
<evidence type="ECO:0000313" key="9">
    <source>
        <dbReference type="Proteomes" id="UP001501170"/>
    </source>
</evidence>
<dbReference type="PROSITE" id="PS51257">
    <property type="entry name" value="PROKAR_LIPOPROTEIN"/>
    <property type="match status" value="1"/>
</dbReference>
<dbReference type="InterPro" id="IPR002994">
    <property type="entry name" value="Surf1/Shy1"/>
</dbReference>
<keyword evidence="6" id="KW-1003">Cell membrane</keyword>
<dbReference type="RefSeq" id="WP_006895230.1">
    <property type="nucleotide sequence ID" value="NZ_BAAARB010000008.1"/>
</dbReference>
<evidence type="ECO:0000256" key="7">
    <source>
        <dbReference type="SAM" id="MobiDB-lite"/>
    </source>
</evidence>
<evidence type="ECO:0000256" key="3">
    <source>
        <dbReference type="ARBA" id="ARBA00022692"/>
    </source>
</evidence>
<accession>A0ABN3HFH7</accession>
<protein>
    <recommendedName>
        <fullName evidence="6">SURF1-like protein</fullName>
    </recommendedName>
</protein>
<feature type="transmembrane region" description="Helical" evidence="6">
    <location>
        <begin position="12"/>
        <end position="35"/>
    </location>
</feature>
<keyword evidence="9" id="KW-1185">Reference proteome</keyword>
<evidence type="ECO:0000313" key="8">
    <source>
        <dbReference type="EMBL" id="GAA2378642.1"/>
    </source>
</evidence>
<comment type="caution">
    <text evidence="8">The sequence shown here is derived from an EMBL/GenBank/DDBJ whole genome shotgun (WGS) entry which is preliminary data.</text>
</comment>
<evidence type="ECO:0000256" key="2">
    <source>
        <dbReference type="ARBA" id="ARBA00007165"/>
    </source>
</evidence>
<comment type="subcellular location">
    <subcellularLocation>
        <location evidence="6">Cell membrane</location>
        <topology evidence="6">Multi-pass membrane protein</topology>
    </subcellularLocation>
    <subcellularLocation>
        <location evidence="1">Membrane</location>
    </subcellularLocation>
</comment>
<comment type="similarity">
    <text evidence="2 6">Belongs to the SURF1 family.</text>
</comment>
<evidence type="ECO:0000256" key="6">
    <source>
        <dbReference type="RuleBase" id="RU363076"/>
    </source>
</evidence>
<proteinExistence type="inferred from homology"/>
<feature type="compositionally biased region" description="Basic and acidic residues" evidence="7">
    <location>
        <begin position="260"/>
        <end position="271"/>
    </location>
</feature>
<gene>
    <name evidence="8" type="ORF">GCM10009855_18260</name>
</gene>
<dbReference type="PANTHER" id="PTHR23427">
    <property type="entry name" value="SURFEIT LOCUS PROTEIN"/>
    <property type="match status" value="1"/>
</dbReference>
<keyword evidence="3 6" id="KW-0812">Transmembrane</keyword>
<dbReference type="PROSITE" id="PS50895">
    <property type="entry name" value="SURF1"/>
    <property type="match status" value="1"/>
</dbReference>
<dbReference type="Proteomes" id="UP001501170">
    <property type="component" value="Unassembled WGS sequence"/>
</dbReference>
<evidence type="ECO:0000256" key="5">
    <source>
        <dbReference type="ARBA" id="ARBA00023136"/>
    </source>
</evidence>
<dbReference type="Pfam" id="PF02104">
    <property type="entry name" value="SURF1"/>
    <property type="match status" value="1"/>
</dbReference>
<feature type="region of interest" description="Disordered" evidence="7">
    <location>
        <begin position="247"/>
        <end position="313"/>
    </location>
</feature>